<evidence type="ECO:0000313" key="2">
    <source>
        <dbReference type="Proteomes" id="UP001152795"/>
    </source>
</evidence>
<dbReference type="SUPFAM" id="SSF48371">
    <property type="entry name" value="ARM repeat"/>
    <property type="match status" value="1"/>
</dbReference>
<evidence type="ECO:0000313" key="1">
    <source>
        <dbReference type="EMBL" id="CAB4006576.1"/>
    </source>
</evidence>
<dbReference type="OrthoDB" id="6125419at2759"/>
<dbReference type="Pfam" id="PF12530">
    <property type="entry name" value="DUF3730"/>
    <property type="match status" value="1"/>
</dbReference>
<protein>
    <submittedName>
        <fullName evidence="1">Focadhesin, partial</fullName>
    </submittedName>
</protein>
<sequence length="598" mass="67356">MFKLWKSQLRVFPQLHKLLQEKTLSLSPEAWTELQLAKAVTIRDICRERPIQHGQDLVGLISTIINENAHQNSKVNAVLVCFCLESLQALVAAEVLNLASTWQVLKVKLEYDSNPLVVGGLCDLFSLVPLLVVEAKEYEDLKEYVLSFLWRYSQHENESISDAAYKALAKFNSKTFLIRHLPKQPRQTIIHRLQSTPKIKKMLEECLENDEEIDLETFPIPAYFYVELLQHIIPGHDHQGFEEFLKSIVSQEVSNLPRGLAPSKIKTVETSENKFMASIPELLRRQYDKCKQPSLKCPIAVSVLYSYELHVENRSGKPIRSQAVNNVKLYRQMINQLVQDVPIKSSEWQTNTEISQAWAAFMSRVFNSYVQGRKMELELQKEREHIVEEEFKTGVQSAWLWARDALTDLLKAASKGSHVMQGNSLLALTGLVVAVFTYHSSTVETQATQNTSKSYISTQEWIARVTDTMLVTLDGSLQTFGVPMSWCQQVSTTSSSSSMLARACAAIGLAQITPALLDVGFERLQQVLNVLQMRIPGQTKAGSSAVIQGHCSVGLGIILQKLYRENISDCFGEEGDLLLAKSLDILEKTAISNQLNNT</sequence>
<name>A0A6S7HNP6_PARCT</name>
<feature type="non-terminal residue" evidence="1">
    <location>
        <position position="598"/>
    </location>
</feature>
<keyword evidence="2" id="KW-1185">Reference proteome</keyword>
<gene>
    <name evidence="1" type="ORF">PACLA_8A059011</name>
</gene>
<dbReference type="GO" id="GO:0060147">
    <property type="term" value="P:regulation of post-transcriptional gene silencing"/>
    <property type="evidence" value="ECO:0007669"/>
    <property type="project" value="InterPro"/>
</dbReference>
<dbReference type="InterPro" id="IPR045163">
    <property type="entry name" value="Focadhesin/RST1"/>
</dbReference>
<proteinExistence type="predicted"/>
<accession>A0A6S7HNP6</accession>
<organism evidence="1 2">
    <name type="scientific">Paramuricea clavata</name>
    <name type="common">Red gorgonian</name>
    <name type="synonym">Violescent sea-whip</name>
    <dbReference type="NCBI Taxonomy" id="317549"/>
    <lineage>
        <taxon>Eukaryota</taxon>
        <taxon>Metazoa</taxon>
        <taxon>Cnidaria</taxon>
        <taxon>Anthozoa</taxon>
        <taxon>Octocorallia</taxon>
        <taxon>Malacalcyonacea</taxon>
        <taxon>Plexauridae</taxon>
        <taxon>Paramuricea</taxon>
    </lineage>
</organism>
<reference evidence="1" key="1">
    <citation type="submission" date="2020-04" db="EMBL/GenBank/DDBJ databases">
        <authorList>
            <person name="Alioto T."/>
            <person name="Alioto T."/>
            <person name="Gomez Garrido J."/>
        </authorList>
    </citation>
    <scope>NUCLEOTIDE SEQUENCE</scope>
    <source>
        <strain evidence="1">A484AB</strain>
    </source>
</reference>
<dbReference type="InterPro" id="IPR022542">
    <property type="entry name" value="FOCAD/RST1_DUF3730"/>
</dbReference>
<dbReference type="AlphaFoldDB" id="A0A6S7HNP6"/>
<comment type="caution">
    <text evidence="1">The sequence shown here is derived from an EMBL/GenBank/DDBJ whole genome shotgun (WGS) entry which is preliminary data.</text>
</comment>
<dbReference type="PANTHER" id="PTHR16212:SF4">
    <property type="entry name" value="FOCADHESIN"/>
    <property type="match status" value="1"/>
</dbReference>
<dbReference type="EMBL" id="CACRXK020005544">
    <property type="protein sequence ID" value="CAB4006576.1"/>
    <property type="molecule type" value="Genomic_DNA"/>
</dbReference>
<dbReference type="InterPro" id="IPR016024">
    <property type="entry name" value="ARM-type_fold"/>
</dbReference>
<dbReference type="Proteomes" id="UP001152795">
    <property type="component" value="Unassembled WGS sequence"/>
</dbReference>
<dbReference type="PANTHER" id="PTHR16212">
    <property type="entry name" value="FOCADHESIN FAMILY MEMBER"/>
    <property type="match status" value="1"/>
</dbReference>